<organism evidence="1 2">
    <name type="scientific">Meloidogyne enterolobii</name>
    <name type="common">Root-knot nematode worm</name>
    <name type="synonym">Meloidogyne mayaguensis</name>
    <dbReference type="NCBI Taxonomy" id="390850"/>
    <lineage>
        <taxon>Eukaryota</taxon>
        <taxon>Metazoa</taxon>
        <taxon>Ecdysozoa</taxon>
        <taxon>Nematoda</taxon>
        <taxon>Chromadorea</taxon>
        <taxon>Rhabditida</taxon>
        <taxon>Tylenchina</taxon>
        <taxon>Tylenchomorpha</taxon>
        <taxon>Tylenchoidea</taxon>
        <taxon>Meloidogynidae</taxon>
        <taxon>Meloidogyninae</taxon>
        <taxon>Meloidogyne</taxon>
    </lineage>
</organism>
<sequence length="56" mass="6541">MHSTNNLLQAIMRQGKEGNMKKRMKEFQILLTATNWALSLNTYEESHTISELIDNF</sequence>
<dbReference type="Proteomes" id="UP000580250">
    <property type="component" value="Unassembled WGS sequence"/>
</dbReference>
<name>A0A6V7W6K5_MELEN</name>
<protein>
    <submittedName>
        <fullName evidence="1">Uncharacterized protein</fullName>
    </submittedName>
</protein>
<evidence type="ECO:0000313" key="2">
    <source>
        <dbReference type="Proteomes" id="UP000580250"/>
    </source>
</evidence>
<comment type="caution">
    <text evidence="1">The sequence shown here is derived from an EMBL/GenBank/DDBJ whole genome shotgun (WGS) entry which is preliminary data.</text>
</comment>
<accession>A0A6V7W6K5</accession>
<gene>
    <name evidence="1" type="ORF">MENT_LOCUS35072</name>
</gene>
<dbReference type="EMBL" id="CAJEWN010000445">
    <property type="protein sequence ID" value="CAD2182826.1"/>
    <property type="molecule type" value="Genomic_DNA"/>
</dbReference>
<dbReference type="AlphaFoldDB" id="A0A6V7W6K5"/>
<proteinExistence type="predicted"/>
<evidence type="ECO:0000313" key="1">
    <source>
        <dbReference type="EMBL" id="CAD2182826.1"/>
    </source>
</evidence>
<reference evidence="1 2" key="1">
    <citation type="submission" date="2020-08" db="EMBL/GenBank/DDBJ databases">
        <authorList>
            <person name="Koutsovoulos G."/>
            <person name="Danchin GJ E."/>
        </authorList>
    </citation>
    <scope>NUCLEOTIDE SEQUENCE [LARGE SCALE GENOMIC DNA]</scope>
</reference>